<gene>
    <name evidence="1" type="ORF">NCTC10994_01331</name>
</gene>
<organism evidence="1 2">
    <name type="scientific">Rhodococcus coprophilus</name>
    <dbReference type="NCBI Taxonomy" id="38310"/>
    <lineage>
        <taxon>Bacteria</taxon>
        <taxon>Bacillati</taxon>
        <taxon>Actinomycetota</taxon>
        <taxon>Actinomycetes</taxon>
        <taxon>Mycobacteriales</taxon>
        <taxon>Nocardiaceae</taxon>
        <taxon>Rhodococcus</taxon>
    </lineage>
</organism>
<dbReference type="EMBL" id="LS483468">
    <property type="protein sequence ID" value="SQI29946.1"/>
    <property type="molecule type" value="Genomic_DNA"/>
</dbReference>
<dbReference type="STRING" id="1219011.GCA_001895045_02065"/>
<evidence type="ECO:0000313" key="1">
    <source>
        <dbReference type="EMBL" id="SQI29946.1"/>
    </source>
</evidence>
<sequence>MSGFVRLDPPVIAEIVAICETMLAELERARVRAKNLVFTDGFGDLESARQLAAGYSRKAAGTPESARERIEQFIDTLTQLRDAFASGGEDFLDTQFDWARALDTADRDV</sequence>
<accession>A0A2X4TRB3</accession>
<dbReference type="RefSeq" id="WP_072700055.1">
    <property type="nucleotide sequence ID" value="NZ_JAFBBL010000001.1"/>
</dbReference>
<dbReference type="KEGG" id="rcr:NCTC10994_01331"/>
<reference evidence="1 2" key="1">
    <citation type="submission" date="2018-06" db="EMBL/GenBank/DDBJ databases">
        <authorList>
            <consortium name="Pathogen Informatics"/>
            <person name="Doyle S."/>
        </authorList>
    </citation>
    <scope>NUCLEOTIDE SEQUENCE [LARGE SCALE GENOMIC DNA]</scope>
    <source>
        <strain evidence="1 2">NCTC10994</strain>
    </source>
</reference>
<dbReference type="Proteomes" id="UP000249091">
    <property type="component" value="Chromosome 1"/>
</dbReference>
<name>A0A2X4TRB3_9NOCA</name>
<proteinExistence type="predicted"/>
<keyword evidence="2" id="KW-1185">Reference proteome</keyword>
<dbReference type="AlphaFoldDB" id="A0A2X4TRB3"/>
<evidence type="ECO:0000313" key="2">
    <source>
        <dbReference type="Proteomes" id="UP000249091"/>
    </source>
</evidence>
<protein>
    <submittedName>
        <fullName evidence="1">Uncharacterized protein</fullName>
    </submittedName>
</protein>